<keyword evidence="7 8" id="KW-0093">Biotin biosynthesis</keyword>
<evidence type="ECO:0000313" key="10">
    <source>
        <dbReference type="EMBL" id="ASJ26133.1"/>
    </source>
</evidence>
<dbReference type="Gene3D" id="3.40.50.150">
    <property type="entry name" value="Vaccinia Virus protein VP39"/>
    <property type="match status" value="1"/>
</dbReference>
<dbReference type="CDD" id="cd02440">
    <property type="entry name" value="AdoMet_MTases"/>
    <property type="match status" value="1"/>
</dbReference>
<comment type="catalytic activity">
    <reaction evidence="1 8">
        <text>malonyl-[ACP] + S-adenosyl-L-methionine = malonyl-[ACP] methyl ester + S-adenosyl-L-homocysteine</text>
        <dbReference type="Rhea" id="RHEA:17105"/>
        <dbReference type="Rhea" id="RHEA-COMP:9623"/>
        <dbReference type="Rhea" id="RHEA-COMP:9954"/>
        <dbReference type="ChEBI" id="CHEBI:57856"/>
        <dbReference type="ChEBI" id="CHEBI:59789"/>
        <dbReference type="ChEBI" id="CHEBI:78449"/>
        <dbReference type="ChEBI" id="CHEBI:78845"/>
        <dbReference type="EC" id="2.1.1.197"/>
    </reaction>
</comment>
<dbReference type="InterPro" id="IPR050602">
    <property type="entry name" value="Malonyl-ACP_OMT"/>
</dbReference>
<dbReference type="InterPro" id="IPR013216">
    <property type="entry name" value="Methyltransf_11"/>
</dbReference>
<dbReference type="AlphaFoldDB" id="A0A248LPS9"/>
<keyword evidence="5 8" id="KW-0808">Transferase</keyword>
<evidence type="ECO:0000256" key="8">
    <source>
        <dbReference type="HAMAP-Rule" id="MF_00835"/>
    </source>
</evidence>
<reference evidence="11" key="1">
    <citation type="submission" date="2017-06" db="EMBL/GenBank/DDBJ databases">
        <title>Whole genome sequence of Laribacter hongkongensis LHGZ1.</title>
        <authorList>
            <person name="Chen D."/>
            <person name="Wu H."/>
            <person name="Chen J."/>
        </authorList>
    </citation>
    <scope>NUCLEOTIDE SEQUENCE [LARGE SCALE GENOMIC DNA]</scope>
    <source>
        <strain evidence="11">LHGZ1</strain>
    </source>
</reference>
<organism evidence="10 11">
    <name type="scientific">Laribacter hongkongensis</name>
    <dbReference type="NCBI Taxonomy" id="168471"/>
    <lineage>
        <taxon>Bacteria</taxon>
        <taxon>Pseudomonadati</taxon>
        <taxon>Pseudomonadota</taxon>
        <taxon>Betaproteobacteria</taxon>
        <taxon>Neisseriales</taxon>
        <taxon>Aquaspirillaceae</taxon>
        <taxon>Laribacter</taxon>
    </lineage>
</organism>
<evidence type="ECO:0000256" key="2">
    <source>
        <dbReference type="ARBA" id="ARBA00004746"/>
    </source>
</evidence>
<dbReference type="InterPro" id="IPR011814">
    <property type="entry name" value="BioC"/>
</dbReference>
<proteinExistence type="inferred from homology"/>
<dbReference type="PANTHER" id="PTHR13090:SF1">
    <property type="entry name" value="ARGININE-HYDROXYLASE NDUFAF5, MITOCHONDRIAL"/>
    <property type="match status" value="1"/>
</dbReference>
<dbReference type="GO" id="GO:0008757">
    <property type="term" value="F:S-adenosylmethionine-dependent methyltransferase activity"/>
    <property type="evidence" value="ECO:0007669"/>
    <property type="project" value="InterPro"/>
</dbReference>
<evidence type="ECO:0000256" key="7">
    <source>
        <dbReference type="ARBA" id="ARBA00022756"/>
    </source>
</evidence>
<gene>
    <name evidence="8 10" type="primary">bioC</name>
    <name evidence="10" type="ORF">LHGZ1_3302</name>
</gene>
<comment type="pathway">
    <text evidence="2 8">Cofactor biosynthesis; biotin biosynthesis.</text>
</comment>
<evidence type="ECO:0000313" key="11">
    <source>
        <dbReference type="Proteomes" id="UP000197424"/>
    </source>
</evidence>
<dbReference type="GO" id="GO:0010340">
    <property type="term" value="F:carboxyl-O-methyltransferase activity"/>
    <property type="evidence" value="ECO:0007669"/>
    <property type="project" value="UniProtKB-UniRule"/>
</dbReference>
<evidence type="ECO:0000256" key="3">
    <source>
        <dbReference type="ARBA" id="ARBA00012327"/>
    </source>
</evidence>
<dbReference type="NCBIfam" id="TIGR02072">
    <property type="entry name" value="BioC"/>
    <property type="match status" value="1"/>
</dbReference>
<evidence type="ECO:0000256" key="5">
    <source>
        <dbReference type="ARBA" id="ARBA00022679"/>
    </source>
</evidence>
<evidence type="ECO:0000256" key="1">
    <source>
        <dbReference type="ARBA" id="ARBA00000852"/>
    </source>
</evidence>
<evidence type="ECO:0000259" key="9">
    <source>
        <dbReference type="Pfam" id="PF08241"/>
    </source>
</evidence>
<dbReference type="GO" id="GO:0032259">
    <property type="term" value="P:methylation"/>
    <property type="evidence" value="ECO:0007669"/>
    <property type="project" value="UniProtKB-KW"/>
</dbReference>
<dbReference type="EC" id="2.1.1.197" evidence="3 8"/>
<dbReference type="InterPro" id="IPR029063">
    <property type="entry name" value="SAM-dependent_MTases_sf"/>
</dbReference>
<dbReference type="OrthoDB" id="9760689at2"/>
<dbReference type="GO" id="GO:0102130">
    <property type="term" value="F:malonyl-CoA methyltransferase activity"/>
    <property type="evidence" value="ECO:0007669"/>
    <property type="project" value="UniProtKB-EC"/>
</dbReference>
<sequence>MTEAFYTDKSRVRASFDRAAATYDRAAVLQREVCDRMATRLDLIRHAPAQVLDAGSGTGYGAGLLRARYPEAQVTELDLAPSMLRASRDKQLPQGRLRRLFARAPALVCADLEQLPLASGSLDMVWSSLALQWLNTPDAVLAEFHRVLRVDGLLMFATLGPDTLKELRQAFAGIDGATHVNQFIDMHDMGDALVRAGFATPVMDVERIVLTYDEVKAVMRDLKAIGAHNATAGRGRGLMGRQAWQRIEAAYDRLRQDGRLPATYEVVYGHAWRPAARPRRKLDDGRDIIEFHPHAPA</sequence>
<evidence type="ECO:0000256" key="4">
    <source>
        <dbReference type="ARBA" id="ARBA00022603"/>
    </source>
</evidence>
<comment type="function">
    <text evidence="8">Converts the free carboxyl group of a malonyl-thioester to its methyl ester by transfer of a methyl group from S-adenosyl-L-methionine (SAM). It allows to synthesize pimeloyl-ACP via the fatty acid synthetic pathway.</text>
</comment>
<dbReference type="PANTHER" id="PTHR13090">
    <property type="entry name" value="ARGININE-HYDROXYLASE NDUFAF5, MITOCHONDRIAL"/>
    <property type="match status" value="1"/>
</dbReference>
<protein>
    <recommendedName>
        <fullName evidence="3 8">Malonyl-[acyl-carrier protein] O-methyltransferase</fullName>
        <shortName evidence="8">Malonyl-ACP O-methyltransferase</shortName>
        <ecNumber evidence="3 8">2.1.1.197</ecNumber>
    </recommendedName>
    <alternativeName>
        <fullName evidence="8">Biotin synthesis protein BioC</fullName>
    </alternativeName>
</protein>
<accession>A0A248LPS9</accession>
<keyword evidence="4 8" id="KW-0489">Methyltransferase</keyword>
<dbReference type="SUPFAM" id="SSF53335">
    <property type="entry name" value="S-adenosyl-L-methionine-dependent methyltransferases"/>
    <property type="match status" value="1"/>
</dbReference>
<dbReference type="EMBL" id="CP022115">
    <property type="protein sequence ID" value="ASJ26133.1"/>
    <property type="molecule type" value="Genomic_DNA"/>
</dbReference>
<dbReference type="HAMAP" id="MF_00835">
    <property type="entry name" value="BioC"/>
    <property type="match status" value="1"/>
</dbReference>
<dbReference type="GO" id="GO:0009102">
    <property type="term" value="P:biotin biosynthetic process"/>
    <property type="evidence" value="ECO:0007669"/>
    <property type="project" value="UniProtKB-UniRule"/>
</dbReference>
<feature type="domain" description="Methyltransferase type 11" evidence="9">
    <location>
        <begin position="52"/>
        <end position="156"/>
    </location>
</feature>
<keyword evidence="6 8" id="KW-0949">S-adenosyl-L-methionine</keyword>
<dbReference type="RefSeq" id="WP_088861712.1">
    <property type="nucleotide sequence ID" value="NZ_CP022115.1"/>
</dbReference>
<dbReference type="Pfam" id="PF08241">
    <property type="entry name" value="Methyltransf_11"/>
    <property type="match status" value="1"/>
</dbReference>
<dbReference type="Proteomes" id="UP000197424">
    <property type="component" value="Chromosome"/>
</dbReference>
<name>A0A248LPS9_9NEIS</name>
<comment type="similarity">
    <text evidence="8">Belongs to the methyltransferase superfamily.</text>
</comment>
<evidence type="ECO:0000256" key="6">
    <source>
        <dbReference type="ARBA" id="ARBA00022691"/>
    </source>
</evidence>
<dbReference type="UniPathway" id="UPA00078"/>